<keyword evidence="5" id="KW-1185">Reference proteome</keyword>
<dbReference type="EMBL" id="LDRK01000185">
    <property type="protein sequence ID" value="KTR79779.1"/>
    <property type="molecule type" value="Genomic_DNA"/>
</dbReference>
<evidence type="ECO:0000256" key="1">
    <source>
        <dbReference type="ARBA" id="ARBA00022432"/>
    </source>
</evidence>
<sequence length="65" mass="6838">MEAFGIDPANAFGFWSWVGGRYSVDSAIGTILAVVLGPHVCEALLPGFLTMDEHFRTAAPAATLA</sequence>
<dbReference type="PROSITE" id="PS00765">
    <property type="entry name" value="P_GLUCOSE_ISOMERASE_1"/>
    <property type="match status" value="1"/>
</dbReference>
<keyword evidence="1" id="KW-0312">Gluconeogenesis</keyword>
<dbReference type="InterPro" id="IPR018189">
    <property type="entry name" value="Phosphoglucose_isomerase_CS"/>
</dbReference>
<dbReference type="PANTHER" id="PTHR11469:SF1">
    <property type="entry name" value="GLUCOSE-6-PHOSPHATE ISOMERASE"/>
    <property type="match status" value="1"/>
</dbReference>
<gene>
    <name evidence="4" type="ORF">NS354_13025</name>
</gene>
<dbReference type="GO" id="GO:0051156">
    <property type="term" value="P:glucose 6-phosphate metabolic process"/>
    <property type="evidence" value="ECO:0007669"/>
    <property type="project" value="TreeGrafter"/>
</dbReference>
<evidence type="ECO:0008006" key="6">
    <source>
        <dbReference type="Google" id="ProtNLM"/>
    </source>
</evidence>
<evidence type="ECO:0000313" key="4">
    <source>
        <dbReference type="EMBL" id="KTR79779.1"/>
    </source>
</evidence>
<keyword evidence="3" id="KW-0413">Isomerase</keyword>
<dbReference type="GO" id="GO:0005829">
    <property type="term" value="C:cytosol"/>
    <property type="evidence" value="ECO:0007669"/>
    <property type="project" value="TreeGrafter"/>
</dbReference>
<evidence type="ECO:0000256" key="3">
    <source>
        <dbReference type="ARBA" id="ARBA00023235"/>
    </source>
</evidence>
<evidence type="ECO:0000313" key="5">
    <source>
        <dbReference type="Proteomes" id="UP000070810"/>
    </source>
</evidence>
<dbReference type="GO" id="GO:0048029">
    <property type="term" value="F:monosaccharide binding"/>
    <property type="evidence" value="ECO:0007669"/>
    <property type="project" value="TreeGrafter"/>
</dbReference>
<accession>A0A147E7E4</accession>
<dbReference type="AlphaFoldDB" id="A0A147E7E4"/>
<dbReference type="GO" id="GO:0097367">
    <property type="term" value="F:carbohydrate derivative binding"/>
    <property type="evidence" value="ECO:0007669"/>
    <property type="project" value="InterPro"/>
</dbReference>
<dbReference type="GO" id="GO:0006094">
    <property type="term" value="P:gluconeogenesis"/>
    <property type="evidence" value="ECO:0007669"/>
    <property type="project" value="UniProtKB-KW"/>
</dbReference>
<dbReference type="Proteomes" id="UP000070810">
    <property type="component" value="Unassembled WGS sequence"/>
</dbReference>
<dbReference type="SUPFAM" id="SSF53697">
    <property type="entry name" value="SIS domain"/>
    <property type="match status" value="1"/>
</dbReference>
<organism evidence="4 5">
    <name type="scientific">Leucobacter chromiiresistens</name>
    <dbReference type="NCBI Taxonomy" id="1079994"/>
    <lineage>
        <taxon>Bacteria</taxon>
        <taxon>Bacillati</taxon>
        <taxon>Actinomycetota</taxon>
        <taxon>Actinomycetes</taxon>
        <taxon>Micrococcales</taxon>
        <taxon>Microbacteriaceae</taxon>
        <taxon>Leucobacter</taxon>
    </lineage>
</organism>
<dbReference type="GO" id="GO:0006096">
    <property type="term" value="P:glycolytic process"/>
    <property type="evidence" value="ECO:0007669"/>
    <property type="project" value="UniProtKB-KW"/>
</dbReference>
<evidence type="ECO:0000256" key="2">
    <source>
        <dbReference type="ARBA" id="ARBA00023152"/>
    </source>
</evidence>
<dbReference type="InterPro" id="IPR001672">
    <property type="entry name" value="G6P_Isomerase"/>
</dbReference>
<keyword evidence="2" id="KW-0324">Glycolysis</keyword>
<reference evidence="4 5" key="1">
    <citation type="journal article" date="2016" name="Front. Microbiol.">
        <title>Genomic Resource of Rice Seed Associated Bacteria.</title>
        <authorList>
            <person name="Midha S."/>
            <person name="Bansal K."/>
            <person name="Sharma S."/>
            <person name="Kumar N."/>
            <person name="Patil P.P."/>
            <person name="Chaudhry V."/>
            <person name="Patil P.B."/>
        </authorList>
    </citation>
    <scope>NUCLEOTIDE SEQUENCE [LARGE SCALE GENOMIC DNA]</scope>
    <source>
        <strain evidence="4 5">NS354</strain>
    </source>
</reference>
<proteinExistence type="predicted"/>
<protein>
    <recommendedName>
        <fullName evidence="6">Glucose-6-phosphate isomerase</fullName>
    </recommendedName>
</protein>
<comment type="caution">
    <text evidence="4">The sequence shown here is derived from an EMBL/GenBank/DDBJ whole genome shotgun (WGS) entry which is preliminary data.</text>
</comment>
<name>A0A147E7E4_9MICO</name>
<dbReference type="InterPro" id="IPR046348">
    <property type="entry name" value="SIS_dom_sf"/>
</dbReference>
<dbReference type="Gene3D" id="3.40.50.10490">
    <property type="entry name" value="Glucose-6-phosphate isomerase like protein, domain 1"/>
    <property type="match status" value="2"/>
</dbReference>
<dbReference type="Pfam" id="PF00342">
    <property type="entry name" value="PGI"/>
    <property type="match status" value="1"/>
</dbReference>
<dbReference type="PANTHER" id="PTHR11469">
    <property type="entry name" value="GLUCOSE-6-PHOSPHATE ISOMERASE"/>
    <property type="match status" value="1"/>
</dbReference>
<feature type="non-terminal residue" evidence="4">
    <location>
        <position position="65"/>
    </location>
</feature>
<dbReference type="PROSITE" id="PS51463">
    <property type="entry name" value="P_GLUCOSE_ISOMERASE_3"/>
    <property type="match status" value="1"/>
</dbReference>
<dbReference type="GO" id="GO:0004347">
    <property type="term" value="F:glucose-6-phosphate isomerase activity"/>
    <property type="evidence" value="ECO:0007669"/>
    <property type="project" value="InterPro"/>
</dbReference>
<dbReference type="PATRIC" id="fig|1079994.3.peg.945"/>